<dbReference type="RefSeq" id="WP_252660748.1">
    <property type="nucleotide sequence ID" value="NZ_CP098611.1"/>
</dbReference>
<accession>A0ABY5AL32</accession>
<sequence>MLQILRNGLLTLLAIVLIVAIPLLSLNPSLSLEFTPPDRGSPEQVDAGGTRFADFERPGDRVIPVFRDGEELECPLSAILPPENYGLTRQAYPTIFYHIPPVEGIEVIFSLRDPQDDLIYETRYLTGPDHGTYGLPIPAYVNVQPLQPYQGYSWTVEVPELEASVSGTIVRVNTTASFDEEFANASAEERLQLLADAGLWYDMLDQLAQLHRDNPDDPQWFRLWTQIAEDAELMKVGDKPLL</sequence>
<dbReference type="InterPro" id="IPR010328">
    <property type="entry name" value="DUF928"/>
</dbReference>
<evidence type="ECO:0000313" key="1">
    <source>
        <dbReference type="EMBL" id="USR89705.1"/>
    </source>
</evidence>
<protein>
    <submittedName>
        <fullName evidence="1">DUF928 domain-containing protein</fullName>
    </submittedName>
</protein>
<dbReference type="Proteomes" id="UP001056708">
    <property type="component" value="Chromosome"/>
</dbReference>
<evidence type="ECO:0000313" key="2">
    <source>
        <dbReference type="Proteomes" id="UP001056708"/>
    </source>
</evidence>
<gene>
    <name evidence="1" type="ORF">NEA10_12535</name>
</gene>
<name>A0ABY5AL32_9CYAN</name>
<dbReference type="Pfam" id="PF06051">
    <property type="entry name" value="DUF928"/>
    <property type="match status" value="1"/>
</dbReference>
<dbReference type="EMBL" id="CP098611">
    <property type="protein sequence ID" value="USR89705.1"/>
    <property type="molecule type" value="Genomic_DNA"/>
</dbReference>
<reference evidence="1" key="1">
    <citation type="submission" date="2022-06" db="EMBL/GenBank/DDBJ databases">
        <title>Genome sequence of Phormidium yuhuli AB48 isolated from an industrial photobioreactor environment.</title>
        <authorList>
            <person name="Qiu Y."/>
            <person name="Noonan A.J.C."/>
            <person name="Dofher K."/>
            <person name="Koch M."/>
            <person name="Kieft B."/>
            <person name="Lin X."/>
            <person name="Ziels R.M."/>
            <person name="Hallam S.J."/>
        </authorList>
    </citation>
    <scope>NUCLEOTIDE SEQUENCE</scope>
    <source>
        <strain evidence="1">AB48</strain>
    </source>
</reference>
<organism evidence="1 2">
    <name type="scientific">Phormidium yuhuli AB48</name>
    <dbReference type="NCBI Taxonomy" id="2940671"/>
    <lineage>
        <taxon>Bacteria</taxon>
        <taxon>Bacillati</taxon>
        <taxon>Cyanobacteriota</taxon>
        <taxon>Cyanophyceae</taxon>
        <taxon>Oscillatoriophycideae</taxon>
        <taxon>Oscillatoriales</taxon>
        <taxon>Oscillatoriaceae</taxon>
        <taxon>Phormidium</taxon>
        <taxon>Phormidium yuhuli</taxon>
    </lineage>
</organism>
<proteinExistence type="predicted"/>
<keyword evidence="2" id="KW-1185">Reference proteome</keyword>